<gene>
    <name evidence="8" type="ORF">UCRPA7_977</name>
</gene>
<feature type="signal peptide" evidence="6">
    <location>
        <begin position="1"/>
        <end position="19"/>
    </location>
</feature>
<reference evidence="9" key="1">
    <citation type="journal article" date="2013" name="Genome Announc.">
        <title>Draft genome sequence of the ascomycete Phaeoacremonium aleophilum strain UCR-PA7, a causal agent of the esca disease complex in grapevines.</title>
        <authorList>
            <person name="Blanco-Ulate B."/>
            <person name="Rolshausen P."/>
            <person name="Cantu D."/>
        </authorList>
    </citation>
    <scope>NUCLEOTIDE SEQUENCE [LARGE SCALE GENOMIC DNA]</scope>
    <source>
        <strain evidence="9">UCR-PA7</strain>
    </source>
</reference>
<evidence type="ECO:0000256" key="3">
    <source>
        <dbReference type="ARBA" id="ARBA00023295"/>
    </source>
</evidence>
<evidence type="ECO:0000256" key="2">
    <source>
        <dbReference type="ARBA" id="ARBA00022801"/>
    </source>
</evidence>
<dbReference type="SUPFAM" id="SSF75005">
    <property type="entry name" value="Arabinanase/levansucrase/invertase"/>
    <property type="match status" value="1"/>
</dbReference>
<proteinExistence type="inferred from homology"/>
<sequence>MISLVKTTLLLLSASIARASLQIVPGGTWTATNTGKHVQAHGAGIIKVGSTFYMIGEDKTDGSAFQNINCYSSSDLVQWTYVGALLSRTSSGDLGPSRVVERPKVIYNSSTKKYVLYMHIDSSDYSEAKVGVATSDTVCGKYTYLSSWRPLGQQSRDIGLYQDTDGKAYLLTEDRANGLRIDALTSDYLNVSSATYLWSDSIEAPAILKQGGYYFMFGSHLTGWSPNDNVYSYATSLSGPWSSWATFATVGSNTYTSQTNFVLPISSTQAIYMGDRWVSTNLMRSTYIWLPLTISGTKVTMANYVNWVPNVSAGTWTPGPSETQPEAEAATLSNGAVVVSCSGCSGSQAVGYIGGSSHGTLTFSGVSSNVATKTTIRVKYENGDSSQRFATVSCNGVGQTIAFLPTDNGYTPGSSSVHCNLNSGSSNTVVVTQTDGTYGPDVDRIMVPVS</sequence>
<comment type="similarity">
    <text evidence="1 5">Belongs to the glycosyl hydrolase 43 family.</text>
</comment>
<dbReference type="Pfam" id="PF04616">
    <property type="entry name" value="Glyco_hydro_43"/>
    <property type="match status" value="1"/>
</dbReference>
<evidence type="ECO:0000256" key="6">
    <source>
        <dbReference type="SAM" id="SignalP"/>
    </source>
</evidence>
<evidence type="ECO:0000259" key="7">
    <source>
        <dbReference type="Pfam" id="PF22704"/>
    </source>
</evidence>
<evidence type="ECO:0000313" key="9">
    <source>
        <dbReference type="Proteomes" id="UP000014074"/>
    </source>
</evidence>
<protein>
    <submittedName>
        <fullName evidence="8">Putative glycosyl hydrolase family 43 protein</fullName>
    </submittedName>
</protein>
<dbReference type="SUPFAM" id="SSF49785">
    <property type="entry name" value="Galactose-binding domain-like"/>
    <property type="match status" value="1"/>
</dbReference>
<dbReference type="InterPro" id="IPR055240">
    <property type="entry name" value="CBM13-like"/>
</dbReference>
<feature type="site" description="Important for catalytic activity, responsible for pKa modulation of the active site Glu and correct orientation of both the proton donor and substrate" evidence="4">
    <location>
        <position position="157"/>
    </location>
</feature>
<keyword evidence="3 5" id="KW-0326">Glycosidase</keyword>
<evidence type="ECO:0000256" key="1">
    <source>
        <dbReference type="ARBA" id="ARBA00009865"/>
    </source>
</evidence>
<evidence type="ECO:0000313" key="8">
    <source>
        <dbReference type="EMBL" id="EOO03489.1"/>
    </source>
</evidence>
<dbReference type="InterPro" id="IPR008979">
    <property type="entry name" value="Galactose-bd-like_sf"/>
</dbReference>
<evidence type="ECO:0000256" key="5">
    <source>
        <dbReference type="RuleBase" id="RU361187"/>
    </source>
</evidence>
<dbReference type="CDD" id="cd18821">
    <property type="entry name" value="GH43_Pc3Gal43A-like"/>
    <property type="match status" value="1"/>
</dbReference>
<dbReference type="eggNOG" id="ENOG502QW2A">
    <property type="taxonomic scope" value="Eukaryota"/>
</dbReference>
<dbReference type="Gene3D" id="2.60.120.260">
    <property type="entry name" value="Galactose-binding domain-like"/>
    <property type="match status" value="1"/>
</dbReference>
<dbReference type="AlphaFoldDB" id="R8BW09"/>
<dbReference type="Gene3D" id="2.115.10.20">
    <property type="entry name" value="Glycosyl hydrolase domain, family 43"/>
    <property type="match status" value="1"/>
</dbReference>
<dbReference type="Pfam" id="PF22704">
    <property type="entry name" value="CBM13-like"/>
    <property type="match status" value="1"/>
</dbReference>
<dbReference type="PANTHER" id="PTHR22925">
    <property type="entry name" value="GLYCOSYL HYDROLASE 43 FAMILY MEMBER"/>
    <property type="match status" value="1"/>
</dbReference>
<organism evidence="8 9">
    <name type="scientific">Phaeoacremonium minimum (strain UCR-PA7)</name>
    <name type="common">Esca disease fungus</name>
    <name type="synonym">Togninia minima</name>
    <dbReference type="NCBI Taxonomy" id="1286976"/>
    <lineage>
        <taxon>Eukaryota</taxon>
        <taxon>Fungi</taxon>
        <taxon>Dikarya</taxon>
        <taxon>Ascomycota</taxon>
        <taxon>Pezizomycotina</taxon>
        <taxon>Sordariomycetes</taxon>
        <taxon>Sordariomycetidae</taxon>
        <taxon>Togniniales</taxon>
        <taxon>Togniniaceae</taxon>
        <taxon>Phaeoacremonium</taxon>
    </lineage>
</organism>
<dbReference type="GO" id="GO:0005975">
    <property type="term" value="P:carbohydrate metabolic process"/>
    <property type="evidence" value="ECO:0007669"/>
    <property type="project" value="InterPro"/>
</dbReference>
<dbReference type="GO" id="GO:0004553">
    <property type="term" value="F:hydrolase activity, hydrolyzing O-glycosyl compounds"/>
    <property type="evidence" value="ECO:0007669"/>
    <property type="project" value="InterPro"/>
</dbReference>
<dbReference type="OrthoDB" id="9970295at2759"/>
<keyword evidence="6" id="KW-0732">Signal</keyword>
<dbReference type="InterPro" id="IPR023296">
    <property type="entry name" value="Glyco_hydro_beta-prop_sf"/>
</dbReference>
<evidence type="ECO:0000256" key="4">
    <source>
        <dbReference type="PIRSR" id="PIRSR606710-2"/>
    </source>
</evidence>
<dbReference type="EMBL" id="KB932820">
    <property type="protein sequence ID" value="EOO03489.1"/>
    <property type="molecule type" value="Genomic_DNA"/>
</dbReference>
<dbReference type="InterPro" id="IPR006710">
    <property type="entry name" value="Glyco_hydro_43"/>
</dbReference>
<dbReference type="CDD" id="cd04081">
    <property type="entry name" value="CBM35_galactosidase-like"/>
    <property type="match status" value="1"/>
</dbReference>
<dbReference type="HOGENOM" id="CLU_016116_1_1_1"/>
<dbReference type="KEGG" id="tmn:UCRPA7_977"/>
<keyword evidence="9" id="KW-1185">Reference proteome</keyword>
<dbReference type="Proteomes" id="UP000014074">
    <property type="component" value="Unassembled WGS sequence"/>
</dbReference>
<dbReference type="RefSeq" id="XP_007911757.1">
    <property type="nucleotide sequence ID" value="XM_007913566.1"/>
</dbReference>
<keyword evidence="2 5" id="KW-0378">Hydrolase</keyword>
<name>R8BW09_PHAM7</name>
<feature type="domain" description="Alpha-galactosidase CBM13" evidence="7">
    <location>
        <begin position="360"/>
        <end position="445"/>
    </location>
</feature>
<dbReference type="GeneID" id="19329915"/>
<feature type="chain" id="PRO_5004463076" evidence="6">
    <location>
        <begin position="20"/>
        <end position="450"/>
    </location>
</feature>
<dbReference type="PANTHER" id="PTHR22925:SF3">
    <property type="entry name" value="GLYCOSYL HYDROLASE FAMILY PROTEIN 43"/>
    <property type="match status" value="1"/>
</dbReference>
<accession>R8BW09</accession>